<evidence type="ECO:0000313" key="1">
    <source>
        <dbReference type="EMBL" id="MQA54018.1"/>
    </source>
</evidence>
<organism evidence="1 2">
    <name type="scientific">Pseudomonas piscis</name>
    <dbReference type="NCBI Taxonomy" id="2614538"/>
    <lineage>
        <taxon>Bacteria</taxon>
        <taxon>Pseudomonadati</taxon>
        <taxon>Pseudomonadota</taxon>
        <taxon>Gammaproteobacteria</taxon>
        <taxon>Pseudomonadales</taxon>
        <taxon>Pseudomonadaceae</taxon>
        <taxon>Pseudomonas</taxon>
    </lineage>
</organism>
<dbReference type="EMBL" id="WHUV01000002">
    <property type="protein sequence ID" value="MQA54018.1"/>
    <property type="molecule type" value="Genomic_DNA"/>
</dbReference>
<dbReference type="RefSeq" id="WP_152897647.1">
    <property type="nucleotide sequence ID" value="NZ_WHUV01000002.1"/>
</dbReference>
<dbReference type="AlphaFoldDB" id="A0A7X1PNE9"/>
<dbReference type="InterPro" id="IPR024291">
    <property type="entry name" value="DUF3829"/>
</dbReference>
<protein>
    <submittedName>
        <fullName evidence="1">DUF3829 domain-containing protein</fullName>
    </submittedName>
</protein>
<dbReference type="Proteomes" id="UP000486534">
    <property type="component" value="Unassembled WGS sequence"/>
</dbReference>
<name>A0A7X1PNE9_9PSED</name>
<gene>
    <name evidence="1" type="ORF">GDH07_11910</name>
</gene>
<reference evidence="1 2" key="1">
    <citation type="submission" date="2019-10" db="EMBL/GenBank/DDBJ databases">
        <title>Pseudomonas dajingensis sp. nov., isolated from the profound head ulcers of farmed Murray cod (Maccullochella peelii peelii).</title>
        <authorList>
            <person name="Liu Y."/>
        </authorList>
    </citation>
    <scope>NUCLEOTIDE SEQUENCE [LARGE SCALE GENOMIC DNA]</scope>
    <source>
        <strain evidence="1 2">MC042</strain>
    </source>
</reference>
<dbReference type="Pfam" id="PF12889">
    <property type="entry name" value="DUF3829"/>
    <property type="match status" value="1"/>
</dbReference>
<sequence length="324" mass="36888">MNPNWLFPISLGLGLTLFGLAGSGTQLGQIGLWLDNRDSPYTAQANALNPIIDCMNQVDVPWRMVHQAYLAEGKPRSTAPGAYDLSSQGGPDIDLAYRSSCSGDIGAKLRRLDPGNPLLAATERYQQVLTRFVALTKDAHMHRLGLGRTLHEAQLDELVRQLEIQAPDYLQASNAVRQLLLPQDVEHRPQQLQRLEQRLGRNVHWALLNYMIQARSTMDLLDDGIHQRTLTPAQLTQATQELRQAWEARQQFIGSIQDQETREALYLWQLIAAPSQHYLQALDTLHRDWLQHAEPQRLGEDFHAVTQGYDQMLYHYNQLARSRY</sequence>
<accession>A0A7X1PNE9</accession>
<evidence type="ECO:0000313" key="2">
    <source>
        <dbReference type="Proteomes" id="UP000486534"/>
    </source>
</evidence>
<proteinExistence type="predicted"/>
<comment type="caution">
    <text evidence="1">The sequence shown here is derived from an EMBL/GenBank/DDBJ whole genome shotgun (WGS) entry which is preliminary data.</text>
</comment>